<dbReference type="InterPro" id="IPR052035">
    <property type="entry name" value="ZnF_BED_domain_contain"/>
</dbReference>
<dbReference type="GO" id="GO:0008270">
    <property type="term" value="F:zinc ion binding"/>
    <property type="evidence" value="ECO:0007669"/>
    <property type="project" value="UniProtKB-KW"/>
</dbReference>
<feature type="domain" description="BED-type" evidence="9">
    <location>
        <begin position="36"/>
        <end position="78"/>
    </location>
</feature>
<keyword evidence="2" id="KW-0479">Metal-binding</keyword>
<evidence type="ECO:0000259" key="9">
    <source>
        <dbReference type="Pfam" id="PF02892"/>
    </source>
</evidence>
<keyword evidence="6" id="KW-0238">DNA-binding</keyword>
<dbReference type="GO" id="GO:0003677">
    <property type="term" value="F:DNA binding"/>
    <property type="evidence" value="ECO:0007669"/>
    <property type="project" value="UniProtKB-KW"/>
</dbReference>
<comment type="subcellular location">
    <subcellularLocation>
        <location evidence="1">Nucleus</location>
    </subcellularLocation>
</comment>
<keyword evidence="7" id="KW-0804">Transcription</keyword>
<evidence type="ECO:0000259" key="10">
    <source>
        <dbReference type="Pfam" id="PF05699"/>
    </source>
</evidence>
<dbReference type="SUPFAM" id="SSF57667">
    <property type="entry name" value="beta-beta-alpha zinc fingers"/>
    <property type="match status" value="1"/>
</dbReference>
<evidence type="ECO:0000256" key="3">
    <source>
        <dbReference type="ARBA" id="ARBA00022771"/>
    </source>
</evidence>
<dbReference type="InterPro" id="IPR008906">
    <property type="entry name" value="HATC_C_dom"/>
</dbReference>
<evidence type="ECO:0000313" key="11">
    <source>
        <dbReference type="Ensembl" id="ENSAOCP00000051571.1"/>
    </source>
</evidence>
<name>A0AAQ5YIA3_AMPOC</name>
<dbReference type="SUPFAM" id="SSF53098">
    <property type="entry name" value="Ribonuclease H-like"/>
    <property type="match status" value="1"/>
</dbReference>
<dbReference type="SUPFAM" id="SSF140996">
    <property type="entry name" value="Hermes dimerisation domain"/>
    <property type="match status" value="1"/>
</dbReference>
<sequence length="610" mass="70274">NNNKTSPETSGMSLRQVAAKLLNNECTKTKPYMGIYFTQPTLGKAKCSICGNTISMGADVKKKMNTSNLWSHLKSHHPLKYHEAIKKKDEMATKVFQPQQPTVVQLFDAQRKWGNNDPKSKNFDKLITEMMATENQPFTMVADSGFRRLMEHAEPRYSLKSEKYYRTTVLEDIYEKVQHIQDLVSSKDKEPFLSFTSDCWSGDTESLMSLTCHFIDEKWERKQVVLNIKAMAGSHTGEYISEMFLAMLEQWNIQAERVFLVLRDSGANMVKGLKLAEVTDLSCSAHTLQLVINEGIASQRAIVDIIAKLKHCTTHFNHSILAKQRLQKIQSDLGLPQHAILQDVPTRWNSSLHMMQRMLEQKRALNVYSGENGKFTTLSADQWKLVSNVIDTLAPFEEITLEMSQSDSSISCIIPSIAVLKMILRAEGPSTRGIKTLRQTMLQRLERRFAKMEDSKILVLSTLLDPRYEANVLSEASRDTLQRWTQEEHSLFCPKIHTSKPEMYKEWLLRKTGNPLEWWQNNATRFNLLAPIARKFLSAPPSSVPSERLFSEVGNIYTTKRRWLTGENAERLCFLHYNLPLLKWEFVMFNCTIFFTNVHIYRLLYFLCCI</sequence>
<evidence type="ECO:0000256" key="8">
    <source>
        <dbReference type="ARBA" id="ARBA00023242"/>
    </source>
</evidence>
<keyword evidence="12" id="KW-1185">Reference proteome</keyword>
<evidence type="ECO:0000256" key="6">
    <source>
        <dbReference type="ARBA" id="ARBA00023125"/>
    </source>
</evidence>
<keyword evidence="5" id="KW-0805">Transcription regulation</keyword>
<dbReference type="PANTHER" id="PTHR46481:SF10">
    <property type="entry name" value="ZINC FINGER BED DOMAIN-CONTAINING PROTEIN 39"/>
    <property type="match status" value="1"/>
</dbReference>
<dbReference type="InterPro" id="IPR003656">
    <property type="entry name" value="Znf_BED"/>
</dbReference>
<reference evidence="11" key="2">
    <citation type="submission" date="2025-08" db="UniProtKB">
        <authorList>
            <consortium name="Ensembl"/>
        </authorList>
    </citation>
    <scope>IDENTIFICATION</scope>
</reference>
<evidence type="ECO:0000256" key="4">
    <source>
        <dbReference type="ARBA" id="ARBA00022833"/>
    </source>
</evidence>
<dbReference type="AlphaFoldDB" id="A0AAQ5YIA3"/>
<keyword evidence="3" id="KW-0863">Zinc-finger</keyword>
<dbReference type="GO" id="GO:0046983">
    <property type="term" value="F:protein dimerization activity"/>
    <property type="evidence" value="ECO:0007669"/>
    <property type="project" value="InterPro"/>
</dbReference>
<dbReference type="InterPro" id="IPR012337">
    <property type="entry name" value="RNaseH-like_sf"/>
</dbReference>
<dbReference type="GO" id="GO:0009791">
    <property type="term" value="P:post-embryonic development"/>
    <property type="evidence" value="ECO:0007669"/>
    <property type="project" value="UniProtKB-ARBA"/>
</dbReference>
<accession>A0AAQ5YIA3</accession>
<keyword evidence="8" id="KW-0539">Nucleus</keyword>
<protein>
    <recommendedName>
        <fullName evidence="13">BED-type domain-containing protein</fullName>
    </recommendedName>
</protein>
<dbReference type="GeneTree" id="ENSGT00940000158431"/>
<reference evidence="11 12" key="1">
    <citation type="submission" date="2022-01" db="EMBL/GenBank/DDBJ databases">
        <title>A chromosome-scale genome assembly of the false clownfish, Amphiprion ocellaris.</title>
        <authorList>
            <person name="Ryu T."/>
        </authorList>
    </citation>
    <scope>NUCLEOTIDE SEQUENCE [LARGE SCALE GENOMIC DNA]</scope>
</reference>
<dbReference type="GO" id="GO:0005634">
    <property type="term" value="C:nucleus"/>
    <property type="evidence" value="ECO:0007669"/>
    <property type="project" value="UniProtKB-SubCell"/>
</dbReference>
<evidence type="ECO:0000256" key="7">
    <source>
        <dbReference type="ARBA" id="ARBA00023163"/>
    </source>
</evidence>
<reference evidence="11" key="3">
    <citation type="submission" date="2025-09" db="UniProtKB">
        <authorList>
            <consortium name="Ensembl"/>
        </authorList>
    </citation>
    <scope>IDENTIFICATION</scope>
</reference>
<evidence type="ECO:0000256" key="5">
    <source>
        <dbReference type="ARBA" id="ARBA00023015"/>
    </source>
</evidence>
<dbReference type="Pfam" id="PF05699">
    <property type="entry name" value="Dimer_Tnp_hAT"/>
    <property type="match status" value="1"/>
</dbReference>
<dbReference type="InterPro" id="IPR036236">
    <property type="entry name" value="Znf_C2H2_sf"/>
</dbReference>
<dbReference type="Proteomes" id="UP001501940">
    <property type="component" value="Chromosome 7"/>
</dbReference>
<dbReference type="Pfam" id="PF02892">
    <property type="entry name" value="zf-BED"/>
    <property type="match status" value="1"/>
</dbReference>
<keyword evidence="4" id="KW-0862">Zinc</keyword>
<dbReference type="Ensembl" id="ENSAOCT00000046492.1">
    <property type="protein sequence ID" value="ENSAOCP00000051571.1"/>
    <property type="gene ID" value="ENSAOCG00000029949.1"/>
</dbReference>
<evidence type="ECO:0008006" key="13">
    <source>
        <dbReference type="Google" id="ProtNLM"/>
    </source>
</evidence>
<evidence type="ECO:0000256" key="2">
    <source>
        <dbReference type="ARBA" id="ARBA00022723"/>
    </source>
</evidence>
<evidence type="ECO:0000313" key="12">
    <source>
        <dbReference type="Proteomes" id="UP001501940"/>
    </source>
</evidence>
<organism evidence="11 12">
    <name type="scientific">Amphiprion ocellaris</name>
    <name type="common">Clown anemonefish</name>
    <dbReference type="NCBI Taxonomy" id="80972"/>
    <lineage>
        <taxon>Eukaryota</taxon>
        <taxon>Metazoa</taxon>
        <taxon>Chordata</taxon>
        <taxon>Craniata</taxon>
        <taxon>Vertebrata</taxon>
        <taxon>Euteleostomi</taxon>
        <taxon>Actinopterygii</taxon>
        <taxon>Neopterygii</taxon>
        <taxon>Teleostei</taxon>
        <taxon>Neoteleostei</taxon>
        <taxon>Acanthomorphata</taxon>
        <taxon>Ovalentaria</taxon>
        <taxon>Pomacentridae</taxon>
        <taxon>Amphiprion</taxon>
    </lineage>
</organism>
<dbReference type="SMART" id="SM00614">
    <property type="entry name" value="ZnF_BED"/>
    <property type="match status" value="1"/>
</dbReference>
<proteinExistence type="predicted"/>
<feature type="domain" description="HAT C-terminal dimerisation" evidence="10">
    <location>
        <begin position="511"/>
        <end position="579"/>
    </location>
</feature>
<dbReference type="PANTHER" id="PTHR46481">
    <property type="entry name" value="ZINC FINGER BED DOMAIN-CONTAINING PROTEIN 4"/>
    <property type="match status" value="1"/>
</dbReference>
<evidence type="ECO:0000256" key="1">
    <source>
        <dbReference type="ARBA" id="ARBA00004123"/>
    </source>
</evidence>